<gene>
    <name evidence="1" type="ORF">MICAC_1830013</name>
</gene>
<protein>
    <submittedName>
        <fullName evidence="1">Uncharacterized protein</fullName>
    </submittedName>
</protein>
<dbReference type="RefSeq" id="WP_002766562.1">
    <property type="nucleotide sequence ID" value="NZ_HE972954.1"/>
</dbReference>
<reference evidence="1 2" key="1">
    <citation type="submission" date="2012-04" db="EMBL/GenBank/DDBJ databases">
        <authorList>
            <person name="Genoscope - CEA"/>
        </authorList>
    </citation>
    <scope>NUCLEOTIDE SEQUENCE [LARGE SCALE GENOMIC DNA]</scope>
    <source>
        <strain evidence="1 2">9443</strain>
    </source>
</reference>
<sequence length="161" mass="19431">MKIECDGFEFDFPNALDVFIFDEKETNKLHYHGLSHAMKAVDIIVELTDFYLFIEVKNFHKPEQYQDSSYFNNLRETLKHKYRDSWLYRWCENKIDKPIKYLCLLELDTPLLSRMNKELRQQIPIGQKGKRWSQEICNSCIVLNFAIWNQQFTAWPIIRLS</sequence>
<name>I4G056_MICAE</name>
<evidence type="ECO:0000313" key="2">
    <source>
        <dbReference type="Proteomes" id="UP000003480"/>
    </source>
</evidence>
<dbReference type="EMBL" id="CAIJ01000094">
    <property type="protein sequence ID" value="CCI01317.1"/>
    <property type="molecule type" value="Genomic_DNA"/>
</dbReference>
<comment type="caution">
    <text evidence="1">The sequence shown here is derived from an EMBL/GenBank/DDBJ whole genome shotgun (WGS) entry which is preliminary data.</text>
</comment>
<evidence type="ECO:0000313" key="1">
    <source>
        <dbReference type="EMBL" id="CCI01317.1"/>
    </source>
</evidence>
<dbReference type="HOGENOM" id="CLU_125515_0_0_3"/>
<dbReference type="Proteomes" id="UP000003480">
    <property type="component" value="Unassembled WGS sequence"/>
</dbReference>
<accession>I4G056</accession>
<organism evidence="1 2">
    <name type="scientific">Microcystis aeruginosa PCC 9443</name>
    <dbReference type="NCBI Taxonomy" id="1160281"/>
    <lineage>
        <taxon>Bacteria</taxon>
        <taxon>Bacillati</taxon>
        <taxon>Cyanobacteriota</taxon>
        <taxon>Cyanophyceae</taxon>
        <taxon>Oscillatoriophycideae</taxon>
        <taxon>Chroococcales</taxon>
        <taxon>Microcystaceae</taxon>
        <taxon>Microcystis</taxon>
    </lineage>
</organism>
<proteinExistence type="predicted"/>
<dbReference type="AlphaFoldDB" id="I4G056"/>